<protein>
    <recommendedName>
        <fullName evidence="5">Secreted protein</fullName>
    </recommendedName>
</protein>
<feature type="region of interest" description="Disordered" evidence="1">
    <location>
        <begin position="55"/>
        <end position="84"/>
    </location>
</feature>
<keyword evidence="4" id="KW-1185">Reference proteome</keyword>
<feature type="signal peptide" evidence="2">
    <location>
        <begin position="1"/>
        <end position="16"/>
    </location>
</feature>
<gene>
    <name evidence="3" type="ORF">L484_007603</name>
</gene>
<feature type="chain" id="PRO_5004931876" description="Secreted protein" evidence="2">
    <location>
        <begin position="17"/>
        <end position="84"/>
    </location>
</feature>
<evidence type="ECO:0000256" key="1">
    <source>
        <dbReference type="SAM" id="MobiDB-lite"/>
    </source>
</evidence>
<organism evidence="3 4">
    <name type="scientific">Morus notabilis</name>
    <dbReference type="NCBI Taxonomy" id="981085"/>
    <lineage>
        <taxon>Eukaryota</taxon>
        <taxon>Viridiplantae</taxon>
        <taxon>Streptophyta</taxon>
        <taxon>Embryophyta</taxon>
        <taxon>Tracheophyta</taxon>
        <taxon>Spermatophyta</taxon>
        <taxon>Magnoliopsida</taxon>
        <taxon>eudicotyledons</taxon>
        <taxon>Gunneridae</taxon>
        <taxon>Pentapetalae</taxon>
        <taxon>rosids</taxon>
        <taxon>fabids</taxon>
        <taxon>Rosales</taxon>
        <taxon>Moraceae</taxon>
        <taxon>Moreae</taxon>
        <taxon>Morus</taxon>
    </lineage>
</organism>
<name>W9S8C7_9ROSA</name>
<evidence type="ECO:0000313" key="4">
    <source>
        <dbReference type="Proteomes" id="UP000030645"/>
    </source>
</evidence>
<reference evidence="4" key="1">
    <citation type="submission" date="2013-01" db="EMBL/GenBank/DDBJ databases">
        <title>Draft Genome Sequence of a Mulberry Tree, Morus notabilis C.K. Schneid.</title>
        <authorList>
            <person name="He N."/>
            <person name="Zhao S."/>
        </authorList>
    </citation>
    <scope>NUCLEOTIDE SEQUENCE</scope>
</reference>
<accession>W9S8C7</accession>
<evidence type="ECO:0000313" key="3">
    <source>
        <dbReference type="EMBL" id="EXB94109.1"/>
    </source>
</evidence>
<dbReference type="AlphaFoldDB" id="W9S8C7"/>
<evidence type="ECO:0008006" key="5">
    <source>
        <dbReference type="Google" id="ProtNLM"/>
    </source>
</evidence>
<proteinExistence type="predicted"/>
<dbReference type="EMBL" id="KE345123">
    <property type="protein sequence ID" value="EXB94109.1"/>
    <property type="molecule type" value="Genomic_DNA"/>
</dbReference>
<keyword evidence="2" id="KW-0732">Signal</keyword>
<evidence type="ECO:0000256" key="2">
    <source>
        <dbReference type="SAM" id="SignalP"/>
    </source>
</evidence>
<sequence length="84" mass="9017">MSSAALLCFFLALASAVLFVCFARDSPSGTEDYRHDLHHPLAELSCTENIVVVEDYPEPGPNPKHDPLKSPPPQMSSAAGTAIH</sequence>
<dbReference type="Proteomes" id="UP000030645">
    <property type="component" value="Unassembled WGS sequence"/>
</dbReference>
<feature type="compositionally biased region" description="Polar residues" evidence="1">
    <location>
        <begin position="75"/>
        <end position="84"/>
    </location>
</feature>